<keyword evidence="1" id="KW-0812">Transmembrane</keyword>
<reference evidence="3 4" key="1">
    <citation type="submission" date="2019-07" db="EMBL/GenBank/DDBJ databases">
        <title>Genomics analysis of Aphanomyces spp. identifies a new class of oomycete effector associated with host adaptation.</title>
        <authorList>
            <person name="Gaulin E."/>
        </authorList>
    </citation>
    <scope>NUCLEOTIDE SEQUENCE [LARGE SCALE GENOMIC DNA]</scope>
    <source>
        <strain evidence="3 4">ATCC 201684</strain>
    </source>
</reference>
<dbReference type="PANTHER" id="PTHR47533:SF4">
    <property type="entry name" value="AB HYDROLASE-1 DOMAIN-CONTAINING PROTEIN"/>
    <property type="match status" value="1"/>
</dbReference>
<keyword evidence="4" id="KW-1185">Reference proteome</keyword>
<evidence type="ECO:0000256" key="1">
    <source>
        <dbReference type="SAM" id="Phobius"/>
    </source>
</evidence>
<gene>
    <name evidence="3" type="ORF">Ae201684_005946</name>
</gene>
<dbReference type="SUPFAM" id="SSF53474">
    <property type="entry name" value="alpha/beta-Hydrolases"/>
    <property type="match status" value="2"/>
</dbReference>
<feature type="transmembrane region" description="Helical" evidence="1">
    <location>
        <begin position="20"/>
        <end position="41"/>
    </location>
</feature>
<evidence type="ECO:0000259" key="2">
    <source>
        <dbReference type="Pfam" id="PF12697"/>
    </source>
</evidence>
<dbReference type="VEuPathDB" id="FungiDB:AeMF1_017956"/>
<proteinExistence type="predicted"/>
<dbReference type="Pfam" id="PF06342">
    <property type="entry name" value="DUF1057"/>
    <property type="match status" value="1"/>
</dbReference>
<dbReference type="Gene3D" id="3.40.50.1820">
    <property type="entry name" value="alpha/beta hydrolase"/>
    <property type="match status" value="2"/>
</dbReference>
<feature type="transmembrane region" description="Helical" evidence="1">
    <location>
        <begin position="559"/>
        <end position="577"/>
    </location>
</feature>
<dbReference type="VEuPathDB" id="FungiDB:AeMF1_017955"/>
<dbReference type="Pfam" id="PF12697">
    <property type="entry name" value="Abhydrolase_6"/>
    <property type="match status" value="1"/>
</dbReference>
<comment type="caution">
    <text evidence="3">The sequence shown here is derived from an EMBL/GenBank/DDBJ whole genome shotgun (WGS) entry which is preliminary data.</text>
</comment>
<sequence length="682" mass="75881">MTAEATKVMDKVTLSNGYDLFFALYGAADALNTFILVHGGAGSHEDFKHLSPLLVRENFNVIAVDLPGSGRTSPDAAGGDKLSEDRLVEATSEFVRILTARDGRRRFIFVGHSLGGGTLMHVAARGKFDSLLGLALINTSGFRPHNVARPFWFYAVVYNFLVFSSITRCFTVYIVHWMAIYMMGLSPKLTKNDAVFLFHRGATMDFKGVKTCAQYIHDSKLPVFHATARNDVIVEKAISDEVSAVLKPGVKIEYDRGGHNIQRTKAAELAQAMIEWATPLAKPKAALFNEHWVASLKGNKSKPTMQTFKKRTIWINLSCPQSYSAPTMKDGSLVMPSWYSRPTYEWTSLKNTHSTLCSLKFHGCPTWWLFSFASGIEANGDDSTTLEHDDNMAISLINGWALHLASCLDHGNQSLRQSDVEKWRRYLVCNARGSQCTPLISPLLVRDNFNVIAFDLPGSGRTTVEAAGGDKLTEDRLVEVIVEAIDVFAARNTCRRFFLIGRSLGGGTAMQVAAKGRFPSIIGLALINSSGFRPHVVTRPFWLNCFFYQLLILSPVTRFFTMYFVHFIAIFIMGFSPKMSKTEAALMFHRGATMNYDGVGECAVKIHNSKLPVFIASTRNDKFVEKAIRDETCAVLQPTLRIEYERGGHNIQMTRATELSQALVEWAIPIASSQEYPIKTTI</sequence>
<dbReference type="InterPro" id="IPR010463">
    <property type="entry name" value="DUF1057"/>
</dbReference>
<evidence type="ECO:0000313" key="3">
    <source>
        <dbReference type="EMBL" id="KAF0737950.1"/>
    </source>
</evidence>
<organism evidence="3 4">
    <name type="scientific">Aphanomyces euteiches</name>
    <dbReference type="NCBI Taxonomy" id="100861"/>
    <lineage>
        <taxon>Eukaryota</taxon>
        <taxon>Sar</taxon>
        <taxon>Stramenopiles</taxon>
        <taxon>Oomycota</taxon>
        <taxon>Saprolegniomycetes</taxon>
        <taxon>Saprolegniales</taxon>
        <taxon>Verrucalvaceae</taxon>
        <taxon>Aphanomyces</taxon>
    </lineage>
</organism>
<dbReference type="Proteomes" id="UP000481153">
    <property type="component" value="Unassembled WGS sequence"/>
</dbReference>
<protein>
    <recommendedName>
        <fullName evidence="2">AB hydrolase-1 domain-containing protein</fullName>
    </recommendedName>
</protein>
<dbReference type="EMBL" id="VJMJ01000079">
    <property type="protein sequence ID" value="KAF0737950.1"/>
    <property type="molecule type" value="Genomic_DNA"/>
</dbReference>
<evidence type="ECO:0000313" key="4">
    <source>
        <dbReference type="Proteomes" id="UP000481153"/>
    </source>
</evidence>
<keyword evidence="1" id="KW-1133">Transmembrane helix</keyword>
<accession>A0A6G0XCM4</accession>
<dbReference type="PANTHER" id="PTHR47533">
    <property type="entry name" value="PROTEIN CBG21859"/>
    <property type="match status" value="1"/>
</dbReference>
<dbReference type="AlphaFoldDB" id="A0A6G0XCM4"/>
<feature type="transmembrane region" description="Helical" evidence="1">
    <location>
        <begin position="151"/>
        <end position="175"/>
    </location>
</feature>
<keyword evidence="1" id="KW-0472">Membrane</keyword>
<dbReference type="InterPro" id="IPR029058">
    <property type="entry name" value="AB_hydrolase_fold"/>
</dbReference>
<name>A0A6G0XCM4_9STRA</name>
<dbReference type="InterPro" id="IPR000073">
    <property type="entry name" value="AB_hydrolase_1"/>
</dbReference>
<feature type="domain" description="AB hydrolase-1" evidence="2">
    <location>
        <begin position="442"/>
        <end position="659"/>
    </location>
</feature>